<dbReference type="EMBL" id="MEXN01000007">
    <property type="protein sequence ID" value="OGD03380.1"/>
    <property type="molecule type" value="Genomic_DNA"/>
</dbReference>
<feature type="transmembrane region" description="Helical" evidence="1">
    <location>
        <begin position="20"/>
        <end position="41"/>
    </location>
</feature>
<dbReference type="AlphaFoldDB" id="A0A1F4ZAG8"/>
<comment type="caution">
    <text evidence="2">The sequence shown here is derived from an EMBL/GenBank/DDBJ whole genome shotgun (WGS) entry which is preliminary data.</text>
</comment>
<evidence type="ECO:0000256" key="1">
    <source>
        <dbReference type="SAM" id="Phobius"/>
    </source>
</evidence>
<keyword evidence="1" id="KW-1133">Transmembrane helix</keyword>
<accession>A0A1F4ZAG8</accession>
<evidence type="ECO:0000313" key="2">
    <source>
        <dbReference type="EMBL" id="OGD03380.1"/>
    </source>
</evidence>
<sequence length="85" mass="9834">MLKSTNDDPQALRLDKIIYAVEACAINLACLLMVLFVNLFFSPPWHRLLITILLILGPAYTLYMGITNFFRLKRIKQLESQFSKD</sequence>
<dbReference type="Proteomes" id="UP000177080">
    <property type="component" value="Unassembled WGS sequence"/>
</dbReference>
<proteinExistence type="predicted"/>
<feature type="transmembrane region" description="Helical" evidence="1">
    <location>
        <begin position="47"/>
        <end position="66"/>
    </location>
</feature>
<organism evidence="2 3">
    <name type="scientific">Candidatus Amesbacteria bacterium RIFCSPLOWO2_01_FULL_48_25</name>
    <dbReference type="NCBI Taxonomy" id="1797259"/>
    <lineage>
        <taxon>Bacteria</taxon>
        <taxon>Candidatus Amesiibacteriota</taxon>
    </lineage>
</organism>
<evidence type="ECO:0000313" key="3">
    <source>
        <dbReference type="Proteomes" id="UP000177080"/>
    </source>
</evidence>
<keyword evidence="1" id="KW-0472">Membrane</keyword>
<reference evidence="2 3" key="1">
    <citation type="journal article" date="2016" name="Nat. Commun.">
        <title>Thousands of microbial genomes shed light on interconnected biogeochemical processes in an aquifer system.</title>
        <authorList>
            <person name="Anantharaman K."/>
            <person name="Brown C.T."/>
            <person name="Hug L.A."/>
            <person name="Sharon I."/>
            <person name="Castelle C.J."/>
            <person name="Probst A.J."/>
            <person name="Thomas B.C."/>
            <person name="Singh A."/>
            <person name="Wilkins M.J."/>
            <person name="Karaoz U."/>
            <person name="Brodie E.L."/>
            <person name="Williams K.H."/>
            <person name="Hubbard S.S."/>
            <person name="Banfield J.F."/>
        </authorList>
    </citation>
    <scope>NUCLEOTIDE SEQUENCE [LARGE SCALE GENOMIC DNA]</scope>
</reference>
<keyword evidence="1" id="KW-0812">Transmembrane</keyword>
<gene>
    <name evidence="2" type="ORF">A2989_00930</name>
</gene>
<protein>
    <submittedName>
        <fullName evidence="2">Uncharacterized protein</fullName>
    </submittedName>
</protein>
<name>A0A1F4ZAG8_9BACT</name>